<accession>A0A3D8QPC0</accession>
<protein>
    <recommendedName>
        <fullName evidence="1">Heterokaryon incompatibility domain-containing protein</fullName>
    </recommendedName>
</protein>
<dbReference type="Pfam" id="PF06985">
    <property type="entry name" value="HET"/>
    <property type="match status" value="1"/>
</dbReference>
<dbReference type="STRING" id="1849047.A0A3D8QPC0"/>
<evidence type="ECO:0000259" key="1">
    <source>
        <dbReference type="Pfam" id="PF06985"/>
    </source>
</evidence>
<dbReference type="EMBL" id="PDLM01000013">
    <property type="protein sequence ID" value="RDW63571.1"/>
    <property type="molecule type" value="Genomic_DNA"/>
</dbReference>
<dbReference type="PANTHER" id="PTHR33112:SF16">
    <property type="entry name" value="HETEROKARYON INCOMPATIBILITY DOMAIN-CONTAINING PROTEIN"/>
    <property type="match status" value="1"/>
</dbReference>
<dbReference type="Proteomes" id="UP000256645">
    <property type="component" value="Unassembled WGS sequence"/>
</dbReference>
<comment type="caution">
    <text evidence="2">The sequence shown here is derived from an EMBL/GenBank/DDBJ whole genome shotgun (WGS) entry which is preliminary data.</text>
</comment>
<organism evidence="2 3">
    <name type="scientific">Coleophoma cylindrospora</name>
    <dbReference type="NCBI Taxonomy" id="1849047"/>
    <lineage>
        <taxon>Eukaryota</taxon>
        <taxon>Fungi</taxon>
        <taxon>Dikarya</taxon>
        <taxon>Ascomycota</taxon>
        <taxon>Pezizomycotina</taxon>
        <taxon>Leotiomycetes</taxon>
        <taxon>Helotiales</taxon>
        <taxon>Dermateaceae</taxon>
        <taxon>Coleophoma</taxon>
    </lineage>
</organism>
<sequence length="574" mass="63869">MKETATGQPKTRFYHRCLLHGTPLLFCRQNTHHDRYECIFTRCRQWLDACLAGHPGRGSPASVCGTALGSAQFHSTCPSRLIDVGVTGEAPRLVKFDSLDQVQEVSTPARYAGYVTLSYCWGPKSDYGHLLRQENEAQFHRALPPLPKTIQDVVEVCRRIGVRFLWVDAICIIQGGPGGASTDWELESARVGSYYANALFTIAAASAGGSDEGCLPDRAYSYHGQLISHISLRHISYLGNESPSRNAAFYQWSTVTSEKGNVLRRRGWTTQELSLAPRILWLGPSGAVWSCRTEDRGYWGATPYRSDVGKFHARMKNNWNQLLVSYSTTALSFPEDRLPALSGICKFLDPDASDQYLAGIWLSSLSDGLFWLVNNMVSPRADVTRYKDMSLPSWSPLATGQIITYQTSWPQIQPGVCIASAPCLTCGPGRLGLEKSSVNLRYGDIHGRIVSAWLEIRAKVYVAVFSLHGMVRGSSDQLWLENSMVLYGGLYLDEPKSLQNDPKPSEPAKEFYSVLLSHDGDDKFCHLKFLLLELAAKPNSYRRVGAFMSKPVYPTSPEAQFFQKAQVLSEILLV</sequence>
<dbReference type="OrthoDB" id="3595582at2759"/>
<dbReference type="InterPro" id="IPR010730">
    <property type="entry name" value="HET"/>
</dbReference>
<evidence type="ECO:0000313" key="3">
    <source>
        <dbReference type="Proteomes" id="UP000256645"/>
    </source>
</evidence>
<dbReference type="AlphaFoldDB" id="A0A3D8QPC0"/>
<reference evidence="2 3" key="1">
    <citation type="journal article" date="2018" name="IMA Fungus">
        <title>IMA Genome-F 9: Draft genome sequence of Annulohypoxylon stygium, Aspergillus mulundensis, Berkeleyomyces basicola (syn. Thielaviopsis basicola), Ceratocystis smalleyi, two Cercospora beticola strains, Coleophoma cylindrospora, Fusarium fracticaudum, Phialophora cf. hyalina, and Morchella septimelata.</title>
        <authorList>
            <person name="Wingfield B.D."/>
            <person name="Bills G.F."/>
            <person name="Dong Y."/>
            <person name="Huang W."/>
            <person name="Nel W.J."/>
            <person name="Swalarsk-Parry B.S."/>
            <person name="Vaghefi N."/>
            <person name="Wilken P.M."/>
            <person name="An Z."/>
            <person name="de Beer Z.W."/>
            <person name="De Vos L."/>
            <person name="Chen L."/>
            <person name="Duong T.A."/>
            <person name="Gao Y."/>
            <person name="Hammerbacher A."/>
            <person name="Kikkert J.R."/>
            <person name="Li Y."/>
            <person name="Li H."/>
            <person name="Li K."/>
            <person name="Li Q."/>
            <person name="Liu X."/>
            <person name="Ma X."/>
            <person name="Naidoo K."/>
            <person name="Pethybridge S.J."/>
            <person name="Sun J."/>
            <person name="Steenkamp E.T."/>
            <person name="van der Nest M.A."/>
            <person name="van Wyk S."/>
            <person name="Wingfield M.J."/>
            <person name="Xiong C."/>
            <person name="Yue Q."/>
            <person name="Zhang X."/>
        </authorList>
    </citation>
    <scope>NUCLEOTIDE SEQUENCE [LARGE SCALE GENOMIC DNA]</scope>
    <source>
        <strain evidence="2 3">BP6252</strain>
    </source>
</reference>
<name>A0A3D8QPC0_9HELO</name>
<dbReference type="PANTHER" id="PTHR33112">
    <property type="entry name" value="DOMAIN PROTEIN, PUTATIVE-RELATED"/>
    <property type="match status" value="1"/>
</dbReference>
<evidence type="ECO:0000313" key="2">
    <source>
        <dbReference type="EMBL" id="RDW63571.1"/>
    </source>
</evidence>
<keyword evidence="3" id="KW-1185">Reference proteome</keyword>
<feature type="domain" description="Heterokaryon incompatibility" evidence="1">
    <location>
        <begin position="114"/>
        <end position="272"/>
    </location>
</feature>
<proteinExistence type="predicted"/>
<gene>
    <name evidence="2" type="ORF">BP6252_11116</name>
</gene>